<dbReference type="PROSITE" id="PS50089">
    <property type="entry name" value="ZF_RING_2"/>
    <property type="match status" value="1"/>
</dbReference>
<dbReference type="InterPro" id="IPR017907">
    <property type="entry name" value="Znf_RING_CS"/>
</dbReference>
<dbReference type="SMART" id="SM00184">
    <property type="entry name" value="RING"/>
    <property type="match status" value="1"/>
</dbReference>
<gene>
    <name evidence="6" type="ORF">CPB84DRAFT_1790702</name>
</gene>
<dbReference type="GO" id="GO:0008270">
    <property type="term" value="F:zinc ion binding"/>
    <property type="evidence" value="ECO:0007669"/>
    <property type="project" value="UniProtKB-KW"/>
</dbReference>
<keyword evidence="1" id="KW-0479">Metal-binding</keyword>
<evidence type="ECO:0000313" key="7">
    <source>
        <dbReference type="Proteomes" id="UP000724874"/>
    </source>
</evidence>
<organism evidence="6 7">
    <name type="scientific">Gymnopilus junonius</name>
    <name type="common">Spectacular rustgill mushroom</name>
    <name type="synonym">Gymnopilus spectabilis subsp. junonius</name>
    <dbReference type="NCBI Taxonomy" id="109634"/>
    <lineage>
        <taxon>Eukaryota</taxon>
        <taxon>Fungi</taxon>
        <taxon>Dikarya</taxon>
        <taxon>Basidiomycota</taxon>
        <taxon>Agaricomycotina</taxon>
        <taxon>Agaricomycetes</taxon>
        <taxon>Agaricomycetidae</taxon>
        <taxon>Agaricales</taxon>
        <taxon>Agaricineae</taxon>
        <taxon>Hymenogastraceae</taxon>
        <taxon>Gymnopilus</taxon>
    </lineage>
</organism>
<protein>
    <recommendedName>
        <fullName evidence="5">RING-type domain-containing protein</fullName>
    </recommendedName>
</protein>
<sequence>MECQICVENLGDRAYSLPCGHIYCRACISGFQQRNTRVEYFECPCCRSSVWFSKHLRAFDDY</sequence>
<dbReference type="InterPro" id="IPR013083">
    <property type="entry name" value="Znf_RING/FYVE/PHD"/>
</dbReference>
<evidence type="ECO:0000256" key="3">
    <source>
        <dbReference type="ARBA" id="ARBA00022833"/>
    </source>
</evidence>
<evidence type="ECO:0000256" key="2">
    <source>
        <dbReference type="ARBA" id="ARBA00022771"/>
    </source>
</evidence>
<dbReference type="Proteomes" id="UP000724874">
    <property type="component" value="Unassembled WGS sequence"/>
</dbReference>
<evidence type="ECO:0000313" key="6">
    <source>
        <dbReference type="EMBL" id="KAF8882760.1"/>
    </source>
</evidence>
<comment type="caution">
    <text evidence="6">The sequence shown here is derived from an EMBL/GenBank/DDBJ whole genome shotgun (WGS) entry which is preliminary data.</text>
</comment>
<evidence type="ECO:0000256" key="4">
    <source>
        <dbReference type="PROSITE-ProRule" id="PRU00175"/>
    </source>
</evidence>
<keyword evidence="3" id="KW-0862">Zinc</keyword>
<reference evidence="6" key="1">
    <citation type="submission" date="2020-11" db="EMBL/GenBank/DDBJ databases">
        <authorList>
            <consortium name="DOE Joint Genome Institute"/>
            <person name="Ahrendt S."/>
            <person name="Riley R."/>
            <person name="Andreopoulos W."/>
            <person name="LaButti K."/>
            <person name="Pangilinan J."/>
            <person name="Ruiz-duenas F.J."/>
            <person name="Barrasa J.M."/>
            <person name="Sanchez-Garcia M."/>
            <person name="Camarero S."/>
            <person name="Miyauchi S."/>
            <person name="Serrano A."/>
            <person name="Linde D."/>
            <person name="Babiker R."/>
            <person name="Drula E."/>
            <person name="Ayuso-Fernandez I."/>
            <person name="Pacheco R."/>
            <person name="Padilla G."/>
            <person name="Ferreira P."/>
            <person name="Barriuso J."/>
            <person name="Kellner H."/>
            <person name="Castanera R."/>
            <person name="Alfaro M."/>
            <person name="Ramirez L."/>
            <person name="Pisabarro A.G."/>
            <person name="Kuo A."/>
            <person name="Tritt A."/>
            <person name="Lipzen A."/>
            <person name="He G."/>
            <person name="Yan M."/>
            <person name="Ng V."/>
            <person name="Cullen D."/>
            <person name="Martin F."/>
            <person name="Rosso M.-N."/>
            <person name="Henrissat B."/>
            <person name="Hibbett D."/>
            <person name="Martinez A.T."/>
            <person name="Grigoriev I.V."/>
        </authorList>
    </citation>
    <scope>NUCLEOTIDE SEQUENCE</scope>
    <source>
        <strain evidence="6">AH 44721</strain>
    </source>
</reference>
<dbReference type="Pfam" id="PF13445">
    <property type="entry name" value="zf-RING_UBOX"/>
    <property type="match status" value="1"/>
</dbReference>
<dbReference type="OrthoDB" id="3064055at2759"/>
<dbReference type="AlphaFoldDB" id="A0A9P5NCY2"/>
<evidence type="ECO:0000256" key="1">
    <source>
        <dbReference type="ARBA" id="ARBA00022723"/>
    </source>
</evidence>
<accession>A0A9P5NCY2</accession>
<dbReference type="SUPFAM" id="SSF57850">
    <property type="entry name" value="RING/U-box"/>
    <property type="match status" value="1"/>
</dbReference>
<dbReference type="InterPro" id="IPR001841">
    <property type="entry name" value="Znf_RING"/>
</dbReference>
<dbReference type="PROSITE" id="PS00518">
    <property type="entry name" value="ZF_RING_1"/>
    <property type="match status" value="1"/>
</dbReference>
<evidence type="ECO:0000259" key="5">
    <source>
        <dbReference type="PROSITE" id="PS50089"/>
    </source>
</evidence>
<feature type="domain" description="RING-type" evidence="5">
    <location>
        <begin position="3"/>
        <end position="47"/>
    </location>
</feature>
<dbReference type="Gene3D" id="3.30.40.10">
    <property type="entry name" value="Zinc/RING finger domain, C3HC4 (zinc finger)"/>
    <property type="match status" value="1"/>
</dbReference>
<name>A0A9P5NCY2_GYMJU</name>
<dbReference type="InterPro" id="IPR027370">
    <property type="entry name" value="Znf-RING_euk"/>
</dbReference>
<dbReference type="EMBL" id="JADNYJ010000120">
    <property type="protein sequence ID" value="KAF8882760.1"/>
    <property type="molecule type" value="Genomic_DNA"/>
</dbReference>
<keyword evidence="7" id="KW-1185">Reference proteome</keyword>
<proteinExistence type="predicted"/>
<keyword evidence="2 4" id="KW-0863">Zinc-finger</keyword>